<dbReference type="SUPFAM" id="SSF53254">
    <property type="entry name" value="Phosphoglycerate mutase-like"/>
    <property type="match status" value="1"/>
</dbReference>
<dbReference type="Pfam" id="PF00300">
    <property type="entry name" value="His_Phos_1"/>
    <property type="match status" value="1"/>
</dbReference>
<sequence length="142" mass="14781">MAQVLAGPGGIYVSPLGRARETAAIALPGTPAVVDPRLAEIDTGAWEGRLKSELPKGASDLETYAAAPGGEGLDALMIRVRNFADGLRGPSIVVAHGLWGQVLRGLAQGMAFEEMGAQENGQGCVYHLEDGRERRIGSATAE</sequence>
<organism evidence="1 2">
    <name type="scientific">Roseovarius aquimarinus</name>
    <dbReference type="NCBI Taxonomy" id="1229156"/>
    <lineage>
        <taxon>Bacteria</taxon>
        <taxon>Pseudomonadati</taxon>
        <taxon>Pseudomonadota</taxon>
        <taxon>Alphaproteobacteria</taxon>
        <taxon>Rhodobacterales</taxon>
        <taxon>Roseobacteraceae</taxon>
        <taxon>Roseovarius</taxon>
    </lineage>
</organism>
<dbReference type="Gene3D" id="3.40.50.1240">
    <property type="entry name" value="Phosphoglycerate mutase-like"/>
    <property type="match status" value="1"/>
</dbReference>
<keyword evidence="2" id="KW-1185">Reference proteome</keyword>
<dbReference type="InterPro" id="IPR013078">
    <property type="entry name" value="His_Pase_superF_clade-1"/>
</dbReference>
<evidence type="ECO:0000313" key="2">
    <source>
        <dbReference type="Proteomes" id="UP001607157"/>
    </source>
</evidence>
<comment type="caution">
    <text evidence="1">The sequence shown here is derived from an EMBL/GenBank/DDBJ whole genome shotgun (WGS) entry which is preliminary data.</text>
</comment>
<protein>
    <submittedName>
        <fullName evidence="1">Histidine phosphatase family protein</fullName>
    </submittedName>
</protein>
<dbReference type="InterPro" id="IPR029033">
    <property type="entry name" value="His_PPase_superfam"/>
</dbReference>
<dbReference type="EMBL" id="JBIHMM010000001">
    <property type="protein sequence ID" value="MFH0252722.1"/>
    <property type="molecule type" value="Genomic_DNA"/>
</dbReference>
<dbReference type="Proteomes" id="UP001607157">
    <property type="component" value="Unassembled WGS sequence"/>
</dbReference>
<name>A0ABW7I3H4_9RHOB</name>
<evidence type="ECO:0000313" key="1">
    <source>
        <dbReference type="EMBL" id="MFH0252722.1"/>
    </source>
</evidence>
<proteinExistence type="predicted"/>
<gene>
    <name evidence="1" type="ORF">ACGRVM_02375</name>
</gene>
<reference evidence="1 2" key="1">
    <citation type="submission" date="2024-10" db="EMBL/GenBank/DDBJ databases">
        <authorList>
            <person name="Yang X.-N."/>
        </authorList>
    </citation>
    <scope>NUCLEOTIDE SEQUENCE [LARGE SCALE GENOMIC DNA]</scope>
    <source>
        <strain evidence="1 2">CAU 1059</strain>
    </source>
</reference>
<accession>A0ABW7I3H4</accession>